<dbReference type="AlphaFoldDB" id="Q02CJ9"/>
<dbReference type="Pfam" id="PF22422">
    <property type="entry name" value="MGH1-like_GH"/>
    <property type="match status" value="1"/>
</dbReference>
<sequence length="824" mass="91220" precursor="true">MPALYLSAFAVAAQTNSPVAALQPIPRFALHPDPLTIAAAVQPSHPFTVAGPYGAIFGEQSGTLEAWLYPVKILSRLNIIAEIADYPVPIHLGEHATAIEVSPSMTTITYSHAAFTVKQRMFAARTADPAGMAILFEIAAVRPMVLTFQLQPDMLRMWPAPNFGPPDPEWVKQNESGYYILHTTDPAVSAAVAMPRARPGTLPPYQERPKTYPVELKLSFDPKTDSDLFFPLLIVGGHPNVDPAHDLAAFNAAIPRQYAETESYWSHFFDTRLTVETPDPQFDRALRWAEIAIDQGRVHFQDETGLIAGYYESGDSARPGFDWFFGRDALWTSFALNSYGDFDLTRQALDFLIRRQRSDGKIMHEYSQAADLVDWKSLPYFYAAADATPLFVMAMEDYVNTSGRVDYLQNHWDAVRSAWRFTRSHDSDGDGIYDNSEGTGWVESWPPGMPHQEIYLAALDQQAADSMSRLAVLMQDSALADAARRKAAEIRAQLESIYYQPSTHFYAFSRNAGGSLDPTATIFPSVAWWSGRLALARADDMLDRWASSEFSTDWGIRDVSEQTPFFDPISYHQGSVWPLFTGWVSLAEYRAGRSLAGYRHLMQNADLTWTQDPGAVTELLSGEFFQPLGRSSSHQIWSSAMVVIPALRGMFGLDWDALHHTLRVAPRLPAAWDRALLRNVPFGGARVDLQFTREGGRLIARAQSSVPVVLCLTDEAAPHDRDCHSPAAVERTLELPLPPVEVGIPHGLPAAGSRTGQLHVVSQRSSANRLDLRLAAPAGGSYDLPVRLNRPGVRVAGAQLTGSLLHMQFPAGRGYQHVTVSLSW</sequence>
<dbReference type="InterPro" id="IPR054491">
    <property type="entry name" value="MGH1-like_GH"/>
</dbReference>
<accession>Q02CJ9</accession>
<dbReference type="SUPFAM" id="SSF48208">
    <property type="entry name" value="Six-hairpin glycosidases"/>
    <property type="match status" value="1"/>
</dbReference>
<dbReference type="KEGG" id="sus:Acid_0204"/>
<dbReference type="InParanoid" id="Q02CJ9"/>
<proteinExistence type="predicted"/>
<dbReference type="Gene3D" id="1.50.10.10">
    <property type="match status" value="1"/>
</dbReference>
<protein>
    <submittedName>
        <fullName evidence="2">Glycogen debranching enzyme-like protein</fullName>
    </submittedName>
</protein>
<dbReference type="STRING" id="234267.Acid_0204"/>
<name>Q02CJ9_SOLUE</name>
<dbReference type="eggNOG" id="COG3408">
    <property type="taxonomic scope" value="Bacteria"/>
</dbReference>
<evidence type="ECO:0000313" key="2">
    <source>
        <dbReference type="EMBL" id="ABJ81217.1"/>
    </source>
</evidence>
<dbReference type="GO" id="GO:0005975">
    <property type="term" value="P:carbohydrate metabolic process"/>
    <property type="evidence" value="ECO:0007669"/>
    <property type="project" value="InterPro"/>
</dbReference>
<organism evidence="2">
    <name type="scientific">Solibacter usitatus (strain Ellin6076)</name>
    <dbReference type="NCBI Taxonomy" id="234267"/>
    <lineage>
        <taxon>Bacteria</taxon>
        <taxon>Pseudomonadati</taxon>
        <taxon>Acidobacteriota</taxon>
        <taxon>Terriglobia</taxon>
        <taxon>Bryobacterales</taxon>
        <taxon>Solibacteraceae</taxon>
        <taxon>Candidatus Solibacter</taxon>
    </lineage>
</organism>
<dbReference type="OrthoDB" id="9759959at2"/>
<feature type="domain" description="Mannosylglycerate hydrolase MGH1-like glycoside hydrolase" evidence="1">
    <location>
        <begin position="462"/>
        <end position="592"/>
    </location>
</feature>
<evidence type="ECO:0000259" key="1">
    <source>
        <dbReference type="Pfam" id="PF22422"/>
    </source>
</evidence>
<dbReference type="HOGENOM" id="CLU_330862_0_0_0"/>
<reference evidence="2" key="1">
    <citation type="submission" date="2006-10" db="EMBL/GenBank/DDBJ databases">
        <title>Complete sequence of Solibacter usitatus Ellin6076.</title>
        <authorList>
            <consortium name="US DOE Joint Genome Institute"/>
            <person name="Copeland A."/>
            <person name="Lucas S."/>
            <person name="Lapidus A."/>
            <person name="Barry K."/>
            <person name="Detter J.C."/>
            <person name="Glavina del Rio T."/>
            <person name="Hammon N."/>
            <person name="Israni S."/>
            <person name="Dalin E."/>
            <person name="Tice H."/>
            <person name="Pitluck S."/>
            <person name="Thompson L.S."/>
            <person name="Brettin T."/>
            <person name="Bruce D."/>
            <person name="Han C."/>
            <person name="Tapia R."/>
            <person name="Gilna P."/>
            <person name="Schmutz J."/>
            <person name="Larimer F."/>
            <person name="Land M."/>
            <person name="Hauser L."/>
            <person name="Kyrpides N."/>
            <person name="Mikhailova N."/>
            <person name="Janssen P.H."/>
            <person name="Kuske C.R."/>
            <person name="Richardson P."/>
        </authorList>
    </citation>
    <scope>NUCLEOTIDE SEQUENCE</scope>
    <source>
        <strain evidence="2">Ellin6076</strain>
    </source>
</reference>
<gene>
    <name evidence="2" type="ordered locus">Acid_0204</name>
</gene>
<dbReference type="InterPro" id="IPR012341">
    <property type="entry name" value="6hp_glycosidase-like_sf"/>
</dbReference>
<dbReference type="InterPro" id="IPR008928">
    <property type="entry name" value="6-hairpin_glycosidase_sf"/>
</dbReference>
<dbReference type="EMBL" id="CP000473">
    <property type="protein sequence ID" value="ABJ81217.1"/>
    <property type="molecule type" value="Genomic_DNA"/>
</dbReference>